<feature type="region of interest" description="Disordered" evidence="1">
    <location>
        <begin position="125"/>
        <end position="155"/>
    </location>
</feature>
<dbReference type="EMBL" id="WAAQ01000002">
    <property type="protein sequence ID" value="KAB1883388.1"/>
    <property type="molecule type" value="Genomic_DNA"/>
</dbReference>
<feature type="region of interest" description="Disordered" evidence="1">
    <location>
        <begin position="501"/>
        <end position="525"/>
    </location>
</feature>
<proteinExistence type="predicted"/>
<evidence type="ECO:0000259" key="2">
    <source>
        <dbReference type="Pfam" id="PF06259"/>
    </source>
</evidence>
<evidence type="ECO:0000256" key="1">
    <source>
        <dbReference type="SAM" id="MobiDB-lite"/>
    </source>
</evidence>
<feature type="compositionally biased region" description="Polar residues" evidence="1">
    <location>
        <begin position="141"/>
        <end position="155"/>
    </location>
</feature>
<dbReference type="Gene3D" id="3.40.50.1820">
    <property type="entry name" value="alpha/beta hydrolase"/>
    <property type="match status" value="1"/>
</dbReference>
<feature type="domain" description="DUF1023" evidence="2">
    <location>
        <begin position="326"/>
        <end position="479"/>
    </location>
</feature>
<feature type="compositionally biased region" description="Gly residues" evidence="1">
    <location>
        <begin position="511"/>
        <end position="521"/>
    </location>
</feature>
<organism evidence="3 4">
    <name type="scientific">Microbacterium maritypicum</name>
    <name type="common">Microbacterium liquefaciens</name>
    <dbReference type="NCBI Taxonomy" id="33918"/>
    <lineage>
        <taxon>Bacteria</taxon>
        <taxon>Bacillati</taxon>
        <taxon>Actinomycetota</taxon>
        <taxon>Actinomycetes</taxon>
        <taxon>Micrococcales</taxon>
        <taxon>Microbacteriaceae</taxon>
        <taxon>Microbacterium</taxon>
    </lineage>
</organism>
<sequence length="565" mass="59671">MSTMSLTSPNRGWTLEEIEYDSGQLEGIHADLGKLTDAGGNAQIVLRNIDGGLEGRGQSITLVQRESGLLATRMNPTIATLGRIADVVRAYGEAVATHARTANDLIDDIETAHAANEAAVADLENARSQQQMCTPDDDASTRSTAEQDVTDAQSSLATTRSALEGLWESWEAAYALWDEAYGAAIAGLVHSDGSTLSDSTLSAIDALANADTPAEVTGIWDSLTDAQRDALRLTYPGFIGNLEGVPYLDRMLANRATYERVIDAGPYGEPLDTQFENLGIEINRFQGQLLMFNPFEQPQATAAVMYGVTIQDENGDPVDPLKGVTNVNVLVGGMFSGLGDLEAWGQSARDLNFFADGYNDGTRSATIAWYGYDSPNLLTEHTMGSATEGAATLSATLRGLDNEVSSSVTTSVIGHSYGSTTAFLAVGGSPDNLGVDNLIAVGSAGVPDGYHQTWTGDDPMDYSGTQVYASRAPGDLVARYGEHSSFGHGTNPEELPGAISFESDGGTVPKVGGGTEDGLGTPGHAAHDGGNSIWGWWEEGNGYLARDSESFRNIAYIVANGQAWN</sequence>
<dbReference type="InterPro" id="IPR029058">
    <property type="entry name" value="AB_hydrolase_fold"/>
</dbReference>
<dbReference type="Pfam" id="PF06259">
    <property type="entry name" value="Abhydrolase_8"/>
    <property type="match status" value="1"/>
</dbReference>
<comment type="caution">
    <text evidence="3">The sequence shown here is derived from an EMBL/GenBank/DDBJ whole genome shotgun (WGS) entry which is preliminary data.</text>
</comment>
<gene>
    <name evidence="3" type="ORF">F6W70_12230</name>
</gene>
<name>A0AAD3X0V4_MICMQ</name>
<evidence type="ECO:0000313" key="4">
    <source>
        <dbReference type="Proteomes" id="UP000436027"/>
    </source>
</evidence>
<accession>A0AAD3X0V4</accession>
<protein>
    <recommendedName>
        <fullName evidence="2">DUF1023 domain-containing protein</fullName>
    </recommendedName>
</protein>
<dbReference type="AlphaFoldDB" id="A0AAD3X0V4"/>
<evidence type="ECO:0000313" key="3">
    <source>
        <dbReference type="EMBL" id="KAB1883388.1"/>
    </source>
</evidence>
<dbReference type="Proteomes" id="UP000436027">
    <property type="component" value="Unassembled WGS sequence"/>
</dbReference>
<dbReference type="InterPro" id="IPR010427">
    <property type="entry name" value="DUF1023"/>
</dbReference>
<reference evidence="3 4" key="1">
    <citation type="submission" date="2019-09" db="EMBL/GenBank/DDBJ databases">
        <title>Whole genome sequencing of Microbacterium maritypicum.</title>
        <authorList>
            <person name="Lenchi N."/>
        </authorList>
    </citation>
    <scope>NUCLEOTIDE SEQUENCE [LARGE SCALE GENOMIC DNA]</scope>
    <source>
        <strain evidence="3 4">DSM 12512</strain>
    </source>
</reference>